<feature type="region of interest" description="Disordered" evidence="2">
    <location>
        <begin position="1"/>
        <end position="20"/>
    </location>
</feature>
<evidence type="ECO:0000256" key="3">
    <source>
        <dbReference type="SAM" id="Phobius"/>
    </source>
</evidence>
<organism evidence="5 6">
    <name type="scientific">Lepraria neglecta</name>
    <dbReference type="NCBI Taxonomy" id="209136"/>
    <lineage>
        <taxon>Eukaryota</taxon>
        <taxon>Fungi</taxon>
        <taxon>Dikarya</taxon>
        <taxon>Ascomycota</taxon>
        <taxon>Pezizomycotina</taxon>
        <taxon>Lecanoromycetes</taxon>
        <taxon>OSLEUM clade</taxon>
        <taxon>Lecanoromycetidae</taxon>
        <taxon>Lecanorales</taxon>
        <taxon>Lecanorineae</taxon>
        <taxon>Stereocaulaceae</taxon>
        <taxon>Lepraria</taxon>
    </lineage>
</organism>
<dbReference type="InterPro" id="IPR015908">
    <property type="entry name" value="Allantoicase_dom"/>
</dbReference>
<proteinExistence type="inferred from homology"/>
<dbReference type="PANTHER" id="PTHR12045:SF3">
    <property type="entry name" value="INACTIVE ALLANTOICASE-RELATED"/>
    <property type="match status" value="1"/>
</dbReference>
<evidence type="ECO:0000256" key="1">
    <source>
        <dbReference type="ARBA" id="ARBA00009242"/>
    </source>
</evidence>
<comment type="similarity">
    <text evidence="1">Belongs to the allantoicase family.</text>
</comment>
<protein>
    <recommendedName>
        <fullName evidence="4">Allantoicase domain-containing protein</fullName>
    </recommendedName>
</protein>
<keyword evidence="6" id="KW-1185">Reference proteome</keyword>
<dbReference type="GO" id="GO:0000256">
    <property type="term" value="P:allantoin catabolic process"/>
    <property type="evidence" value="ECO:0007669"/>
    <property type="project" value="InterPro"/>
</dbReference>
<keyword evidence="3" id="KW-1133">Transmembrane helix</keyword>
<dbReference type="EMBL" id="JASNWA010000008">
    <property type="protein sequence ID" value="KAK3170765.1"/>
    <property type="molecule type" value="Genomic_DNA"/>
</dbReference>
<feature type="compositionally biased region" description="Basic and acidic residues" evidence="2">
    <location>
        <begin position="1"/>
        <end position="10"/>
    </location>
</feature>
<dbReference type="SUPFAM" id="SSF49785">
    <property type="entry name" value="Galactose-binding domain-like"/>
    <property type="match status" value="2"/>
</dbReference>
<evidence type="ECO:0000259" key="4">
    <source>
        <dbReference type="Pfam" id="PF03561"/>
    </source>
</evidence>
<dbReference type="AlphaFoldDB" id="A0AAD9Z386"/>
<dbReference type="InterPro" id="IPR005164">
    <property type="entry name" value="Allantoicase"/>
</dbReference>
<dbReference type="Gene3D" id="2.60.120.260">
    <property type="entry name" value="Galactose-binding domain-like"/>
    <property type="match status" value="2"/>
</dbReference>
<evidence type="ECO:0000313" key="6">
    <source>
        <dbReference type="Proteomes" id="UP001276659"/>
    </source>
</evidence>
<dbReference type="PANTHER" id="PTHR12045">
    <property type="entry name" value="ALLANTOICASE"/>
    <property type="match status" value="1"/>
</dbReference>
<comment type="caution">
    <text evidence="5">The sequence shown here is derived from an EMBL/GenBank/DDBJ whole genome shotgun (WGS) entry which is preliminary data.</text>
</comment>
<dbReference type="InterPro" id="IPR008979">
    <property type="entry name" value="Galactose-bd-like_sf"/>
</dbReference>
<feature type="domain" description="Allantoicase" evidence="4">
    <location>
        <begin position="217"/>
        <end position="370"/>
    </location>
</feature>
<evidence type="ECO:0000313" key="5">
    <source>
        <dbReference type="EMBL" id="KAK3170765.1"/>
    </source>
</evidence>
<dbReference type="Pfam" id="PF03561">
    <property type="entry name" value="Allantoicase"/>
    <property type="match status" value="2"/>
</dbReference>
<dbReference type="InterPro" id="IPR036259">
    <property type="entry name" value="MFS_trans_sf"/>
</dbReference>
<name>A0AAD9Z386_9LECA</name>
<dbReference type="SUPFAM" id="SSF103473">
    <property type="entry name" value="MFS general substrate transporter"/>
    <property type="match status" value="1"/>
</dbReference>
<feature type="transmembrane region" description="Helical" evidence="3">
    <location>
        <begin position="30"/>
        <end position="53"/>
    </location>
</feature>
<dbReference type="Proteomes" id="UP001276659">
    <property type="component" value="Unassembled WGS sequence"/>
</dbReference>
<dbReference type="GO" id="GO:0004037">
    <property type="term" value="F:allantoicase activity"/>
    <property type="evidence" value="ECO:0007669"/>
    <property type="project" value="InterPro"/>
</dbReference>
<reference evidence="5" key="1">
    <citation type="submission" date="2022-11" db="EMBL/GenBank/DDBJ databases">
        <title>Chromosomal genome sequence assembly and mating type (MAT) locus characterization of the leprose asexual lichenized fungus Lepraria neglecta (Nyl.) Erichsen.</title>
        <authorList>
            <person name="Allen J.L."/>
            <person name="Pfeffer B."/>
        </authorList>
    </citation>
    <scope>NUCLEOTIDE SEQUENCE</scope>
    <source>
        <strain evidence="5">Allen 5258</strain>
    </source>
</reference>
<feature type="transmembrane region" description="Helical" evidence="3">
    <location>
        <begin position="74"/>
        <end position="93"/>
    </location>
</feature>
<keyword evidence="3" id="KW-0812">Transmembrane</keyword>
<accession>A0AAD9Z386</accession>
<evidence type="ECO:0000256" key="2">
    <source>
        <dbReference type="SAM" id="MobiDB-lite"/>
    </source>
</evidence>
<gene>
    <name evidence="5" type="ORF">OEA41_002847</name>
</gene>
<dbReference type="NCBIfam" id="TIGR02961">
    <property type="entry name" value="allantoicase"/>
    <property type="match status" value="1"/>
</dbReference>
<feature type="domain" description="Allantoicase" evidence="4">
    <location>
        <begin position="391"/>
        <end position="539"/>
    </location>
</feature>
<dbReference type="HAMAP" id="MF_00813">
    <property type="entry name" value="Allantoicase"/>
    <property type="match status" value="1"/>
</dbReference>
<feature type="transmembrane region" description="Helical" evidence="3">
    <location>
        <begin position="99"/>
        <end position="122"/>
    </location>
</feature>
<sequence length="540" mass="58280">MDVGRMKARDSSTPPRPGDRNSLCEDAIRFGTFASFLFAMVAFLANILLPLLLKALNKANYSSATTSSKFRISQLWTFGHAFFALAMFATFFITSQAGATFLVACVGLSWALTLWAPFSIIGSELAARQSLRDTISDISGEEPPPSSRDVQAGAIMGLHNVAISAPQIIAALACSGIFGIAKALGSQAGTGWVLRAGGCAALGAAYLTNLISAPLNSRILSFTDEFFASASNLTTPTPPICRPGYYIETGAWYDGWETRRHNPSPPDHCTIRLGPAAGIVKGVEIDTAFFDGNHAEEVEVWGTYEVGEGADERVKSPQYGGWKKVLGRRGCGASRRHAWKINGEEVGKVTHVRLCMFPDGGIARFRLYGLAVPIWPSNPAEEVELSAAVMGGVAVTWSDQHFGQAGNLLLPGRGKDMGDGWETKRSRGVGHEDWVVVKLGARGRVGRVVVDTMHFRGNFPKGVRVEGLDVGDEGEGVGELRGADERWVEVVGVSSCEKDREHEFMVEVGVEKEGRAFTHMKIIIIPDGGLKRFRVFGTRA</sequence>
<keyword evidence="3" id="KW-0472">Membrane</keyword>